<dbReference type="Proteomes" id="UP000037460">
    <property type="component" value="Unassembled WGS sequence"/>
</dbReference>
<gene>
    <name evidence="1" type="ORF">Ctob_007532</name>
</gene>
<keyword evidence="2" id="KW-1185">Reference proteome</keyword>
<dbReference type="GO" id="GO:0005794">
    <property type="term" value="C:Golgi apparatus"/>
    <property type="evidence" value="ECO:0007669"/>
    <property type="project" value="TreeGrafter"/>
</dbReference>
<organism evidence="1 2">
    <name type="scientific">Chrysochromulina tobinii</name>
    <dbReference type="NCBI Taxonomy" id="1460289"/>
    <lineage>
        <taxon>Eukaryota</taxon>
        <taxon>Haptista</taxon>
        <taxon>Haptophyta</taxon>
        <taxon>Prymnesiophyceae</taxon>
        <taxon>Prymnesiales</taxon>
        <taxon>Chrysochromulinaceae</taxon>
        <taxon>Chrysochromulina</taxon>
    </lineage>
</organism>
<dbReference type="InterPro" id="IPR053250">
    <property type="entry name" value="Glycosyltransferase_77"/>
</dbReference>
<sequence length="403" mass="44066">MTVHTTFVEGGNRGKLWRFRDAGLWLLEPPSHFEPSTSAKYLAFEPPEPPAPAHLAPLINKTRCPKYVGPHAPCAYTDKYKAGWLVPDALAMSPRLRQHLELVRRHIHALRDALALSLSLGRVLVLPRLLCLCDRSEGPLVLQQCKYEASELPTPFVCPLTHIFDIVRFASIAPDMGSAGSNLEGVATVTFRESSFFTNPLTPAHVRTNHTRVRVAADAAAMQAARERGEAAVLLGTSDVQALATLGPSSAFAHAPVLRLERAEGVFGGFVDGRQRAAFEAMIQQSSMLSGSWCCSSWYKPSGSIEYVGPHETLAWRPGCGITKPWEPERSPQCVDQLQAYRRAQQAGPAKLEYVLKSGQQGKDGYYGLKALRRLERGLAFETCPKGGADDPFNGTLSTCCQS</sequence>
<dbReference type="EMBL" id="JWZX01002907">
    <property type="protein sequence ID" value="KOO25965.1"/>
    <property type="molecule type" value="Genomic_DNA"/>
</dbReference>
<name>A0A0M0JHN4_9EUKA</name>
<comment type="caution">
    <text evidence="1">The sequence shown here is derived from an EMBL/GenBank/DDBJ whole genome shotgun (WGS) entry which is preliminary data.</text>
</comment>
<proteinExistence type="predicted"/>
<reference evidence="2" key="1">
    <citation type="journal article" date="2015" name="PLoS Genet.">
        <title>Genome Sequence and Transcriptome Analyses of Chrysochromulina tobin: Metabolic Tools for Enhanced Algal Fitness in the Prominent Order Prymnesiales (Haptophyceae).</title>
        <authorList>
            <person name="Hovde B.T."/>
            <person name="Deodato C.R."/>
            <person name="Hunsperger H.M."/>
            <person name="Ryken S.A."/>
            <person name="Yost W."/>
            <person name="Jha R.K."/>
            <person name="Patterson J."/>
            <person name="Monnat R.J. Jr."/>
            <person name="Barlow S.B."/>
            <person name="Starkenburg S.R."/>
            <person name="Cattolico R.A."/>
        </authorList>
    </citation>
    <scope>NUCLEOTIDE SEQUENCE</scope>
    <source>
        <strain evidence="2">CCMP291</strain>
    </source>
</reference>
<dbReference type="PANTHER" id="PTHR46936:SF1">
    <property type="entry name" value="ARABINOSYLTRANSFERASE XEG113"/>
    <property type="match status" value="1"/>
</dbReference>
<dbReference type="AlphaFoldDB" id="A0A0M0JHN4"/>
<dbReference type="GO" id="GO:0052636">
    <property type="term" value="F:arabinosyltransferase activity"/>
    <property type="evidence" value="ECO:0007669"/>
    <property type="project" value="TreeGrafter"/>
</dbReference>
<protein>
    <submittedName>
        <fullName evidence="1">Uncharacterized protein</fullName>
    </submittedName>
</protein>
<accession>A0A0M0JHN4</accession>
<evidence type="ECO:0000313" key="2">
    <source>
        <dbReference type="Proteomes" id="UP000037460"/>
    </source>
</evidence>
<dbReference type="PANTHER" id="PTHR46936">
    <property type="entry name" value="ARABINOSYLTRANSFERASE XEG113"/>
    <property type="match status" value="1"/>
</dbReference>
<evidence type="ECO:0000313" key="1">
    <source>
        <dbReference type="EMBL" id="KOO25965.1"/>
    </source>
</evidence>